<evidence type="ECO:0000256" key="1">
    <source>
        <dbReference type="ARBA" id="ARBA00022729"/>
    </source>
</evidence>
<dbReference type="Gene3D" id="3.60.21.10">
    <property type="match status" value="1"/>
</dbReference>
<dbReference type="AlphaFoldDB" id="L8GGG9"/>
<dbReference type="InterPro" id="IPR025733">
    <property type="entry name" value="PAPs_C"/>
</dbReference>
<evidence type="ECO:0000313" key="7">
    <source>
        <dbReference type="Proteomes" id="UP000011083"/>
    </source>
</evidence>
<dbReference type="InterPro" id="IPR003961">
    <property type="entry name" value="FN3_dom"/>
</dbReference>
<keyword evidence="1 4" id="KW-0732">Signal</keyword>
<dbReference type="KEGG" id="acan:ACA1_101080"/>
<dbReference type="SUPFAM" id="SSF49363">
    <property type="entry name" value="Purple acid phosphatase, N-terminal domain"/>
    <property type="match status" value="1"/>
</dbReference>
<evidence type="ECO:0000256" key="2">
    <source>
        <dbReference type="ARBA" id="ARBA00022801"/>
    </source>
</evidence>
<organism evidence="6 7">
    <name type="scientific">Acanthamoeba castellanii (strain ATCC 30010 / Neff)</name>
    <dbReference type="NCBI Taxonomy" id="1257118"/>
    <lineage>
        <taxon>Eukaryota</taxon>
        <taxon>Amoebozoa</taxon>
        <taxon>Discosea</taxon>
        <taxon>Longamoebia</taxon>
        <taxon>Centramoebida</taxon>
        <taxon>Acanthamoebidae</taxon>
        <taxon>Acanthamoeba</taxon>
    </lineage>
</organism>
<dbReference type="VEuPathDB" id="AmoebaDB:ACA1_101080"/>
<dbReference type="EC" id="3.1.3.2" evidence="4"/>
<evidence type="ECO:0000256" key="4">
    <source>
        <dbReference type="RuleBase" id="RU361203"/>
    </source>
</evidence>
<dbReference type="GO" id="GO:0003993">
    <property type="term" value="F:acid phosphatase activity"/>
    <property type="evidence" value="ECO:0007669"/>
    <property type="project" value="UniProtKB-EC"/>
</dbReference>
<accession>L8GGG9</accession>
<dbReference type="GeneID" id="14912556"/>
<dbReference type="RefSeq" id="XP_004334080.1">
    <property type="nucleotide sequence ID" value="XM_004334032.1"/>
</dbReference>
<dbReference type="PANTHER" id="PTHR22953:SF153">
    <property type="entry name" value="PURPLE ACID PHOSPHATASE"/>
    <property type="match status" value="1"/>
</dbReference>
<dbReference type="InterPro" id="IPR015914">
    <property type="entry name" value="PAPs_N"/>
</dbReference>
<dbReference type="Proteomes" id="UP000011083">
    <property type="component" value="Unassembled WGS sequence"/>
</dbReference>
<dbReference type="InterPro" id="IPR029052">
    <property type="entry name" value="Metallo-depent_PP-like"/>
</dbReference>
<feature type="chain" id="PRO_5005139261" description="Purple acid phosphatase" evidence="4">
    <location>
        <begin position="23"/>
        <end position="407"/>
    </location>
</feature>
<dbReference type="Gene3D" id="2.60.40.380">
    <property type="entry name" value="Purple acid phosphatase-like, N-terminal"/>
    <property type="match status" value="1"/>
</dbReference>
<reference evidence="6 7" key="1">
    <citation type="journal article" date="2013" name="Genome Biol.">
        <title>Genome of Acanthamoeba castellanii highlights extensive lateral gene transfer and early evolution of tyrosine kinase signaling.</title>
        <authorList>
            <person name="Clarke M."/>
            <person name="Lohan A.J."/>
            <person name="Liu B."/>
            <person name="Lagkouvardos I."/>
            <person name="Roy S."/>
            <person name="Zafar N."/>
            <person name="Bertelli C."/>
            <person name="Schilde C."/>
            <person name="Kianianmomeni A."/>
            <person name="Burglin T.R."/>
            <person name="Frech C."/>
            <person name="Turcotte B."/>
            <person name="Kopec K.O."/>
            <person name="Synnott J.M."/>
            <person name="Choo C."/>
            <person name="Paponov I."/>
            <person name="Finkler A."/>
            <person name="Soon Heng Tan C."/>
            <person name="Hutchins A.P."/>
            <person name="Weinmeier T."/>
            <person name="Rattei T."/>
            <person name="Chu J.S."/>
            <person name="Gimenez G."/>
            <person name="Irimia M."/>
            <person name="Rigden D.J."/>
            <person name="Fitzpatrick D.A."/>
            <person name="Lorenzo-Morales J."/>
            <person name="Bateman A."/>
            <person name="Chiu C.H."/>
            <person name="Tang P."/>
            <person name="Hegemann P."/>
            <person name="Fromm H."/>
            <person name="Raoult D."/>
            <person name="Greub G."/>
            <person name="Miranda-Saavedra D."/>
            <person name="Chen N."/>
            <person name="Nash P."/>
            <person name="Ginger M.L."/>
            <person name="Horn M."/>
            <person name="Schaap P."/>
            <person name="Caler L."/>
            <person name="Loftus B."/>
        </authorList>
    </citation>
    <scope>NUCLEOTIDE SEQUENCE [LARGE SCALE GENOMIC DNA]</scope>
    <source>
        <strain evidence="6 7">Neff</strain>
    </source>
</reference>
<dbReference type="PROSITE" id="PS50853">
    <property type="entry name" value="FN3"/>
    <property type="match status" value="1"/>
</dbReference>
<keyword evidence="2 4" id="KW-0378">Hydrolase</keyword>
<dbReference type="InterPro" id="IPR039331">
    <property type="entry name" value="PAPs-like"/>
</dbReference>
<dbReference type="STRING" id="1257118.L8GGG9"/>
<dbReference type="SUPFAM" id="SSF56300">
    <property type="entry name" value="Metallo-dependent phosphatases"/>
    <property type="match status" value="1"/>
</dbReference>
<keyword evidence="7" id="KW-1185">Reference proteome</keyword>
<dbReference type="InterPro" id="IPR004843">
    <property type="entry name" value="Calcineurin-like_PHP"/>
</dbReference>
<keyword evidence="3" id="KW-0325">Glycoprotein</keyword>
<feature type="domain" description="Fibronectin type-III" evidence="5">
    <location>
        <begin position="26"/>
        <end position="123"/>
    </location>
</feature>
<dbReference type="Pfam" id="PF00149">
    <property type="entry name" value="Metallophos"/>
    <property type="match status" value="1"/>
</dbReference>
<dbReference type="Pfam" id="PF14008">
    <property type="entry name" value="Metallophos_C"/>
    <property type="match status" value="1"/>
</dbReference>
<dbReference type="GO" id="GO:0046872">
    <property type="term" value="F:metal ion binding"/>
    <property type="evidence" value="ECO:0007669"/>
    <property type="project" value="InterPro"/>
</dbReference>
<protein>
    <recommendedName>
        <fullName evidence="4">Purple acid phosphatase</fullName>
        <ecNumber evidence="4">3.1.3.2</ecNumber>
    </recommendedName>
</protein>
<name>L8GGG9_ACACF</name>
<dbReference type="EMBL" id="KB008133">
    <property type="protein sequence ID" value="ELR12067.1"/>
    <property type="molecule type" value="Genomic_DNA"/>
</dbReference>
<comment type="catalytic activity">
    <reaction evidence="4">
        <text>a phosphate monoester + H2O = an alcohol + phosphate</text>
        <dbReference type="Rhea" id="RHEA:15017"/>
        <dbReference type="ChEBI" id="CHEBI:15377"/>
        <dbReference type="ChEBI" id="CHEBI:30879"/>
        <dbReference type="ChEBI" id="CHEBI:43474"/>
        <dbReference type="ChEBI" id="CHEBI:67140"/>
        <dbReference type="EC" id="3.1.3.2"/>
    </reaction>
</comment>
<gene>
    <name evidence="6" type="ORF">ACA1_101080</name>
</gene>
<dbReference type="CDD" id="cd00839">
    <property type="entry name" value="MPP_PAPs"/>
    <property type="match status" value="1"/>
</dbReference>
<sequence length="407" mass="45856">MASSSCLLWCASFALLLAVGFSAPAPPEQIRLAVTGTKGEMVVGWATLSKSGTKVQYTCSGCGQYVVEGKASYYYMPWLPIYVSPQIHFATLRHLNASTVYSYRVGDESGGWSDFYQFTTEPEVAPTPDRPIRILSIGDEGATADSKEVLAAMMTTDQQLHFDLLVHAGDISYANGVQEIWDVWGRLTQPLASHLPWMVAVGNHELIDLLLPYLNRFSMPAQQSGGTWGNLYYSWDYGNIHFIALDSESFEYFEMSPQHVWLKQDLHNVNRTKTPWVVAFWHTPWYCSNTGAGWLMKGSFEDLFYKYKVDLVLQGHVHAYERTHPVYKGNVTADAPVYITNGVGGNGEGLYKHWEQPPPAWAAKSVSEYGFGYFEVYNATHLHWTMKRSSDSTVIDEAWLVRPAIRR</sequence>
<dbReference type="InterPro" id="IPR008963">
    <property type="entry name" value="Purple_acid_Pase-like_N"/>
</dbReference>
<evidence type="ECO:0000256" key="3">
    <source>
        <dbReference type="ARBA" id="ARBA00023180"/>
    </source>
</evidence>
<comment type="similarity">
    <text evidence="4">Belongs to the metallophosphoesterase superfamily. Purple acid phosphatase family.</text>
</comment>
<dbReference type="OrthoDB" id="45007at2759"/>
<evidence type="ECO:0000313" key="6">
    <source>
        <dbReference type="EMBL" id="ELR12067.1"/>
    </source>
</evidence>
<dbReference type="PANTHER" id="PTHR22953">
    <property type="entry name" value="ACID PHOSPHATASE RELATED"/>
    <property type="match status" value="1"/>
</dbReference>
<dbReference type="OMA" id="HLPWHSK"/>
<evidence type="ECO:0000259" key="5">
    <source>
        <dbReference type="PROSITE" id="PS50853"/>
    </source>
</evidence>
<dbReference type="Pfam" id="PF16656">
    <property type="entry name" value="Pur_ac_phosph_N"/>
    <property type="match status" value="1"/>
</dbReference>
<feature type="signal peptide" evidence="4">
    <location>
        <begin position="1"/>
        <end position="22"/>
    </location>
</feature>
<proteinExistence type="inferred from homology"/>
<dbReference type="InterPro" id="IPR041792">
    <property type="entry name" value="MPP_PAP"/>
</dbReference>